<dbReference type="SMART" id="SM00028">
    <property type="entry name" value="TPR"/>
    <property type="match status" value="5"/>
</dbReference>
<dbReference type="SUPFAM" id="SSF48452">
    <property type="entry name" value="TPR-like"/>
    <property type="match status" value="1"/>
</dbReference>
<comment type="catalytic activity">
    <reaction evidence="14">
        <text>a di-trans,poly-cis-dolichyl beta-D-mannosyl phosphate + L-threonyl-[protein] = 3-O-(alpha-D-mannosyl)-L-threonyl-[protein] + a di-trans,poly-cis-dolichyl phosphate + H(+)</text>
        <dbReference type="Rhea" id="RHEA:53396"/>
        <dbReference type="Rhea" id="RHEA-COMP:11060"/>
        <dbReference type="Rhea" id="RHEA-COMP:13547"/>
        <dbReference type="Rhea" id="RHEA-COMP:19498"/>
        <dbReference type="Rhea" id="RHEA-COMP:19501"/>
        <dbReference type="ChEBI" id="CHEBI:15378"/>
        <dbReference type="ChEBI" id="CHEBI:30013"/>
        <dbReference type="ChEBI" id="CHEBI:57683"/>
        <dbReference type="ChEBI" id="CHEBI:58211"/>
        <dbReference type="ChEBI" id="CHEBI:137323"/>
        <dbReference type="EC" id="2.4.1.109"/>
    </reaction>
</comment>
<keyword evidence="11" id="KW-0256">Endoplasmic reticulum</keyword>
<feature type="transmembrane region" description="Helical" evidence="17">
    <location>
        <begin position="180"/>
        <end position="204"/>
    </location>
</feature>
<organism evidence="19 20">
    <name type="scientific">Strongyloides venezuelensis</name>
    <name type="common">Threadworm</name>
    <dbReference type="NCBI Taxonomy" id="75913"/>
    <lineage>
        <taxon>Eukaryota</taxon>
        <taxon>Metazoa</taxon>
        <taxon>Ecdysozoa</taxon>
        <taxon>Nematoda</taxon>
        <taxon>Chromadorea</taxon>
        <taxon>Rhabditida</taxon>
        <taxon>Tylenchina</taxon>
        <taxon>Panagrolaimomorpha</taxon>
        <taxon>Strongyloidoidea</taxon>
        <taxon>Strongyloididae</taxon>
        <taxon>Strongyloides</taxon>
    </lineage>
</organism>
<keyword evidence="7" id="KW-0808">Transferase</keyword>
<evidence type="ECO:0000256" key="8">
    <source>
        <dbReference type="ARBA" id="ARBA00022692"/>
    </source>
</evidence>
<evidence type="ECO:0000256" key="9">
    <source>
        <dbReference type="ARBA" id="ARBA00022737"/>
    </source>
</evidence>
<dbReference type="GO" id="GO:0030968">
    <property type="term" value="P:endoplasmic reticulum unfolded protein response"/>
    <property type="evidence" value="ECO:0007669"/>
    <property type="project" value="TreeGrafter"/>
</dbReference>
<comment type="similarity">
    <text evidence="5">Belongs to the TMTC family.</text>
</comment>
<evidence type="ECO:0000256" key="15">
    <source>
        <dbReference type="ARBA" id="ARBA00045102"/>
    </source>
</evidence>
<dbReference type="Gene3D" id="1.25.40.10">
    <property type="entry name" value="Tetratricopeptide repeat domain"/>
    <property type="match status" value="1"/>
</dbReference>
<comment type="function">
    <text evidence="1">Transfers mannosyl residues to the hydroxyl group of serine or threonine residues.</text>
</comment>
<feature type="repeat" description="TPR" evidence="16">
    <location>
        <begin position="494"/>
        <end position="527"/>
    </location>
</feature>
<dbReference type="PROSITE" id="PS50293">
    <property type="entry name" value="TPR_REGION"/>
    <property type="match status" value="1"/>
</dbReference>
<evidence type="ECO:0000256" key="12">
    <source>
        <dbReference type="ARBA" id="ARBA00022989"/>
    </source>
</evidence>
<evidence type="ECO:0000256" key="14">
    <source>
        <dbReference type="ARBA" id="ARBA00045085"/>
    </source>
</evidence>
<keyword evidence="10 16" id="KW-0802">TPR repeat</keyword>
<evidence type="ECO:0000256" key="6">
    <source>
        <dbReference type="ARBA" id="ARBA00012839"/>
    </source>
</evidence>
<accession>A0A0K0FCF5</accession>
<dbReference type="InterPro" id="IPR052346">
    <property type="entry name" value="O-mannosyl-transferase_TMTC"/>
</dbReference>
<reference evidence="19" key="1">
    <citation type="submission" date="2014-07" db="EMBL/GenBank/DDBJ databases">
        <authorList>
            <person name="Martin A.A"/>
            <person name="De Silva N."/>
        </authorList>
    </citation>
    <scope>NUCLEOTIDE SEQUENCE</scope>
</reference>
<evidence type="ECO:0000313" key="19">
    <source>
        <dbReference type="Proteomes" id="UP000035680"/>
    </source>
</evidence>
<dbReference type="InterPro" id="IPR011990">
    <property type="entry name" value="TPR-like_helical_dom_sf"/>
</dbReference>
<feature type="transmembrane region" description="Helical" evidence="17">
    <location>
        <begin position="327"/>
        <end position="352"/>
    </location>
</feature>
<keyword evidence="8 17" id="KW-0812">Transmembrane</keyword>
<comment type="subcellular location">
    <subcellularLocation>
        <location evidence="3">Endoplasmic reticulum</location>
    </subcellularLocation>
    <subcellularLocation>
        <location evidence="2">Membrane</location>
        <topology evidence="2">Multi-pass membrane protein</topology>
    </subcellularLocation>
</comment>
<evidence type="ECO:0000256" key="4">
    <source>
        <dbReference type="ARBA" id="ARBA00004922"/>
    </source>
</evidence>
<name>A0A0K0FCF5_STRVS</name>
<dbReference type="Proteomes" id="UP000035680">
    <property type="component" value="Unassembled WGS sequence"/>
</dbReference>
<dbReference type="WBParaSite" id="SVE_0652000.1">
    <property type="protein sequence ID" value="SVE_0652000.1"/>
    <property type="gene ID" value="SVE_0652000"/>
</dbReference>
<dbReference type="InterPro" id="IPR019734">
    <property type="entry name" value="TPR_rpt"/>
</dbReference>
<comment type="catalytic activity">
    <reaction evidence="15">
        <text>a di-trans,poly-cis-dolichyl beta-D-mannosyl phosphate + L-seryl-[protein] = 3-O-(alpha-D-mannosyl)-L-seryl-[protein] + a di-trans,poly-cis-dolichyl phosphate + H(+)</text>
        <dbReference type="Rhea" id="RHEA:17377"/>
        <dbReference type="Rhea" id="RHEA-COMP:9863"/>
        <dbReference type="Rhea" id="RHEA-COMP:13546"/>
        <dbReference type="Rhea" id="RHEA-COMP:19498"/>
        <dbReference type="Rhea" id="RHEA-COMP:19501"/>
        <dbReference type="ChEBI" id="CHEBI:15378"/>
        <dbReference type="ChEBI" id="CHEBI:29999"/>
        <dbReference type="ChEBI" id="CHEBI:57683"/>
        <dbReference type="ChEBI" id="CHEBI:58211"/>
        <dbReference type="ChEBI" id="CHEBI:137321"/>
        <dbReference type="EC" id="2.4.1.109"/>
    </reaction>
</comment>
<keyword evidence="9" id="KW-0677">Repeat</keyword>
<evidence type="ECO:0000256" key="5">
    <source>
        <dbReference type="ARBA" id="ARBA00007882"/>
    </source>
</evidence>
<evidence type="ECO:0000256" key="16">
    <source>
        <dbReference type="PROSITE-ProRule" id="PRU00339"/>
    </source>
</evidence>
<feature type="transmembrane region" description="Helical" evidence="17">
    <location>
        <begin position="216"/>
        <end position="233"/>
    </location>
</feature>
<evidence type="ECO:0000256" key="10">
    <source>
        <dbReference type="ARBA" id="ARBA00022803"/>
    </source>
</evidence>
<protein>
    <recommendedName>
        <fullName evidence="6">dolichyl-phosphate-mannose--protein mannosyltransferase</fullName>
        <ecNumber evidence="6">2.4.1.109</ecNumber>
    </recommendedName>
</protein>
<dbReference type="PROSITE" id="PS50005">
    <property type="entry name" value="TPR"/>
    <property type="match status" value="3"/>
</dbReference>
<dbReference type="PANTHER" id="PTHR44227:SF3">
    <property type="entry name" value="PROTEIN O-MANNOSYL-TRANSFERASE TMTC4"/>
    <property type="match status" value="1"/>
</dbReference>
<sequence>MSVEGKKYLSPSIIIFIFGVLSFIVSFNGEFVFDDYRAIVKNKVIVAPLSYGLNIREILRNDFWGTPINSRSSHKSYRPLPTLIFRIGYLINGLDTKVYHILNILIHGCNSILLYQVLKLWMPEVGEKILFYTGVVFATHPIHSDAVASIVGITELLMTLFFLLGMRENLLYKDKITKKFILFTVLSLFSKEQGIMILPLSIIQNIIYYKRVTKKVSQLSTLLTFLIFLRLYINNFEEPKFSPLDNPPSFTQSLFSRITTQLYIYLLNVKLLIWPWHLSIDYSMGTIPLIESTNDSRFLVLILTSIASIITLGSLSKMAIKKEEKHIIFNSITLSIITFLPSSNIFFTVGFVIAERTLYLPSSGFCLLLTYSIIKYQFLVRKYINIKVFMKVLILILLTKSVQRSYEWLSEENLYRSSVMTCPGNAKLYYNLGKIYSRQGKIYEAIENYKKAIKLWDGYCHAMNNLANLYETTNNYGVAEVLLKKCTTIDPSFPVPWMNLGILQMKMGKYNESEYNLLRSINLRPTSPNGYFNLGNLYLNMKIYTNARDAYINATIIDNKNIPAWVNLLILEEEHFNCHGIDKFSRNALVENNDKGIIHHQLARCFFKVSNYMKARYHFERAVYLERYNKMFRRNLEIFYKHIQMEGIDL</sequence>
<dbReference type="STRING" id="75913.A0A0K0FCF5"/>
<comment type="pathway">
    <text evidence="4">Protein modification; protein glycosylation.</text>
</comment>
<evidence type="ECO:0000256" key="13">
    <source>
        <dbReference type="ARBA" id="ARBA00023136"/>
    </source>
</evidence>
<evidence type="ECO:0000256" key="17">
    <source>
        <dbReference type="SAM" id="Phobius"/>
    </source>
</evidence>
<proteinExistence type="inferred from homology"/>
<dbReference type="Pfam" id="PF08409">
    <property type="entry name" value="TMTC_DUF1736"/>
    <property type="match status" value="1"/>
</dbReference>
<feature type="transmembrane region" description="Helical" evidence="17">
    <location>
        <begin position="12"/>
        <end position="33"/>
    </location>
</feature>
<dbReference type="AlphaFoldDB" id="A0A0K0FCF5"/>
<dbReference type="EC" id="2.4.1.109" evidence="6"/>
<keyword evidence="13 17" id="KW-0472">Membrane</keyword>
<feature type="transmembrane region" description="Helical" evidence="17">
    <location>
        <begin position="146"/>
        <end position="164"/>
    </location>
</feature>
<keyword evidence="12 17" id="KW-1133">Transmembrane helix</keyword>
<dbReference type="InterPro" id="IPR013618">
    <property type="entry name" value="TMTC_DUF1736"/>
</dbReference>
<dbReference type="UniPathway" id="UPA00378"/>
<evidence type="ECO:0000256" key="7">
    <source>
        <dbReference type="ARBA" id="ARBA00022679"/>
    </source>
</evidence>
<feature type="transmembrane region" description="Helical" evidence="17">
    <location>
        <begin position="296"/>
        <end position="315"/>
    </location>
</feature>
<evidence type="ECO:0000256" key="3">
    <source>
        <dbReference type="ARBA" id="ARBA00004240"/>
    </source>
</evidence>
<feature type="repeat" description="TPR" evidence="16">
    <location>
        <begin position="528"/>
        <end position="561"/>
    </location>
</feature>
<dbReference type="PANTHER" id="PTHR44227">
    <property type="match status" value="1"/>
</dbReference>
<dbReference type="GO" id="GO:0004169">
    <property type="term" value="F:dolichyl-phosphate-mannose-protein mannosyltransferase activity"/>
    <property type="evidence" value="ECO:0007669"/>
    <property type="project" value="UniProtKB-EC"/>
</dbReference>
<evidence type="ECO:0000256" key="2">
    <source>
        <dbReference type="ARBA" id="ARBA00004141"/>
    </source>
</evidence>
<evidence type="ECO:0000256" key="1">
    <source>
        <dbReference type="ARBA" id="ARBA00003582"/>
    </source>
</evidence>
<evidence type="ECO:0000259" key="18">
    <source>
        <dbReference type="Pfam" id="PF08409"/>
    </source>
</evidence>
<reference evidence="20" key="2">
    <citation type="submission" date="2015-08" db="UniProtKB">
        <authorList>
            <consortium name="WormBaseParasite"/>
        </authorList>
    </citation>
    <scope>IDENTIFICATION</scope>
</reference>
<dbReference type="Pfam" id="PF13424">
    <property type="entry name" value="TPR_12"/>
    <property type="match status" value="1"/>
</dbReference>
<evidence type="ECO:0000313" key="20">
    <source>
        <dbReference type="WBParaSite" id="SVE_0652000.1"/>
    </source>
</evidence>
<keyword evidence="19" id="KW-1185">Reference proteome</keyword>
<feature type="domain" description="DUF1736" evidence="18">
    <location>
        <begin position="236"/>
        <end position="306"/>
    </location>
</feature>
<feature type="repeat" description="TPR" evidence="16">
    <location>
        <begin position="426"/>
        <end position="459"/>
    </location>
</feature>
<evidence type="ECO:0000256" key="11">
    <source>
        <dbReference type="ARBA" id="ARBA00022824"/>
    </source>
</evidence>
<dbReference type="GO" id="GO:0016020">
    <property type="term" value="C:membrane"/>
    <property type="evidence" value="ECO:0007669"/>
    <property type="project" value="UniProtKB-SubCell"/>
</dbReference>
<dbReference type="GO" id="GO:0005783">
    <property type="term" value="C:endoplasmic reticulum"/>
    <property type="evidence" value="ECO:0007669"/>
    <property type="project" value="UniProtKB-SubCell"/>
</dbReference>
<feature type="transmembrane region" description="Helical" evidence="17">
    <location>
        <begin position="358"/>
        <end position="376"/>
    </location>
</feature>